<dbReference type="EMBL" id="MKIQ01000027">
    <property type="protein sequence ID" value="OFI46648.1"/>
    <property type="molecule type" value="Genomic_DNA"/>
</dbReference>
<protein>
    <recommendedName>
        <fullName evidence="4">DUF5067 domain-containing protein</fullName>
    </recommendedName>
</protein>
<feature type="domain" description="DUF5067" evidence="4">
    <location>
        <begin position="73"/>
        <end position="198"/>
    </location>
</feature>
<dbReference type="PROSITE" id="PS51257">
    <property type="entry name" value="PROKAR_LIPOPROTEIN"/>
    <property type="match status" value="1"/>
</dbReference>
<keyword evidence="6" id="KW-1185">Reference proteome</keyword>
<dbReference type="RefSeq" id="WP_070787781.1">
    <property type="nucleotide sequence ID" value="NZ_MKIQ01000027.1"/>
</dbReference>
<dbReference type="Proteomes" id="UP000177273">
    <property type="component" value="Unassembled WGS sequence"/>
</dbReference>
<evidence type="ECO:0000313" key="5">
    <source>
        <dbReference type="EMBL" id="OFI46648.1"/>
    </source>
</evidence>
<evidence type="ECO:0000259" key="4">
    <source>
        <dbReference type="Pfam" id="PF16729"/>
    </source>
</evidence>
<feature type="chain" id="PRO_5040274427" description="DUF5067 domain-containing protein" evidence="3">
    <location>
        <begin position="23"/>
        <end position="216"/>
    </location>
</feature>
<gene>
    <name evidence="5" type="ORF">BG262_02265</name>
</gene>
<dbReference type="InterPro" id="IPR031989">
    <property type="entry name" value="DUF5067"/>
</dbReference>
<feature type="compositionally biased region" description="Basic and acidic residues" evidence="2">
    <location>
        <begin position="29"/>
        <end position="48"/>
    </location>
</feature>
<proteinExistence type="predicted"/>
<evidence type="ECO:0000313" key="6">
    <source>
        <dbReference type="Proteomes" id="UP000177273"/>
    </source>
</evidence>
<evidence type="ECO:0000256" key="3">
    <source>
        <dbReference type="SAM" id="SignalP"/>
    </source>
</evidence>
<evidence type="ECO:0000256" key="2">
    <source>
        <dbReference type="SAM" id="MobiDB-lite"/>
    </source>
</evidence>
<dbReference type="OrthoDB" id="2190227at2"/>
<dbReference type="Gene3D" id="2.60.40.1240">
    <property type="match status" value="1"/>
</dbReference>
<dbReference type="Pfam" id="PF16729">
    <property type="entry name" value="DUF5067"/>
    <property type="match status" value="1"/>
</dbReference>
<name>A0A9Q5JFZ4_9LACT</name>
<accession>A0A9Q5JFZ4</accession>
<dbReference type="InterPro" id="IPR029050">
    <property type="entry name" value="Immunoprotect_excell_Ig-like"/>
</dbReference>
<feature type="signal peptide" evidence="3">
    <location>
        <begin position="1"/>
        <end position="22"/>
    </location>
</feature>
<dbReference type="AlphaFoldDB" id="A0A9Q5JFZ4"/>
<evidence type="ECO:0000256" key="1">
    <source>
        <dbReference type="ARBA" id="ARBA00022729"/>
    </source>
</evidence>
<comment type="caution">
    <text evidence="5">The sequence shown here is derived from an EMBL/GenBank/DDBJ whole genome shotgun (WGS) entry which is preliminary data.</text>
</comment>
<feature type="compositionally biased region" description="Polar residues" evidence="2">
    <location>
        <begin position="49"/>
        <end position="59"/>
    </location>
</feature>
<keyword evidence="1 3" id="KW-0732">Signal</keyword>
<feature type="region of interest" description="Disordered" evidence="2">
    <location>
        <begin position="26"/>
        <end position="67"/>
    </location>
</feature>
<organism evidence="5 6">
    <name type="scientific">Floricoccus penangensis</name>
    <dbReference type="NCBI Taxonomy" id="1859475"/>
    <lineage>
        <taxon>Bacteria</taxon>
        <taxon>Bacillati</taxon>
        <taxon>Bacillota</taxon>
        <taxon>Bacilli</taxon>
        <taxon>Lactobacillales</taxon>
        <taxon>Streptococcaceae</taxon>
        <taxon>Floricoccus</taxon>
    </lineage>
</organism>
<reference evidence="6" key="1">
    <citation type="submission" date="2016-09" db="EMBL/GenBank/DDBJ databases">
        <title>Draft genome sequence of a novel species of the family Streptococcaceae isolated from flowers.</title>
        <authorList>
            <person name="Chuah L.-O."/>
            <person name="Yap K.-P."/>
            <person name="Thong K.L."/>
            <person name="Liong M.T."/>
            <person name="Ahmad R."/>
            <person name="Rusul G."/>
        </authorList>
    </citation>
    <scope>NUCLEOTIDE SEQUENCE [LARGE SCALE GENOMIC DNA]</scope>
    <source>
        <strain evidence="6">HibF3</strain>
    </source>
</reference>
<sequence>MRKIINIGILISSVIILSSCMAKNNSTKEVGDNKNETVISDTKEKKEATLSSSTEPTSKTTDEEDESDIFVQSASDAFFDGTYLKGNSYSIKITDYKVIKAGEKGNESGEKPVLAFWYDTYVNPNYDNSAPISAYIAWSLNFNAVQDNNPNIVNELKTNGKNPDKTLSETEMSEIKAGGKVSNAVSYELTDDKTPVTLIAGSLTGSQYGKKDFPIQ</sequence>